<dbReference type="AlphaFoldDB" id="X1Q6G7"/>
<dbReference type="EMBL" id="BARV01030220">
    <property type="protein sequence ID" value="GAI38854.1"/>
    <property type="molecule type" value="Genomic_DNA"/>
</dbReference>
<dbReference type="InterPro" id="IPR052344">
    <property type="entry name" value="Transposase-related"/>
</dbReference>
<dbReference type="InterPro" id="IPR004291">
    <property type="entry name" value="Transposase_IS66_central"/>
</dbReference>
<sequence>GRKVLEEILDGDFDIPGITDGWRAYNILSILQRCWAHLLRDVDDFKEKSEIGKELSDEIHRKFEKLKNFLGKDPPMDKRKKQKIIWDKEISELVEKYSQFDELHKPVTYIKNGLGHWYTCLLYPGMEPTNNLGEQAIREHVIMNKIIGAFRSINGAKNYQYIASMFATWRLQGKNIFEELETLLRKELCLS</sequence>
<accession>X1Q6G7</accession>
<protein>
    <recommendedName>
        <fullName evidence="1">Transposase IS66 central domain-containing protein</fullName>
    </recommendedName>
</protein>
<dbReference type="Pfam" id="PF03050">
    <property type="entry name" value="DDE_Tnp_IS66"/>
    <property type="match status" value="1"/>
</dbReference>
<evidence type="ECO:0000259" key="1">
    <source>
        <dbReference type="Pfam" id="PF03050"/>
    </source>
</evidence>
<dbReference type="PANTHER" id="PTHR33678">
    <property type="entry name" value="BLL1576 PROTEIN"/>
    <property type="match status" value="1"/>
</dbReference>
<organism evidence="2">
    <name type="scientific">marine sediment metagenome</name>
    <dbReference type="NCBI Taxonomy" id="412755"/>
    <lineage>
        <taxon>unclassified sequences</taxon>
        <taxon>metagenomes</taxon>
        <taxon>ecological metagenomes</taxon>
    </lineage>
</organism>
<comment type="caution">
    <text evidence="2">The sequence shown here is derived from an EMBL/GenBank/DDBJ whole genome shotgun (WGS) entry which is preliminary data.</text>
</comment>
<feature type="non-terminal residue" evidence="2">
    <location>
        <position position="1"/>
    </location>
</feature>
<evidence type="ECO:0000313" key="2">
    <source>
        <dbReference type="EMBL" id="GAI38854.1"/>
    </source>
</evidence>
<proteinExistence type="predicted"/>
<gene>
    <name evidence="2" type="ORF">S06H3_48033</name>
</gene>
<dbReference type="PANTHER" id="PTHR33678:SF1">
    <property type="entry name" value="BLL1576 PROTEIN"/>
    <property type="match status" value="1"/>
</dbReference>
<reference evidence="2" key="1">
    <citation type="journal article" date="2014" name="Front. Microbiol.">
        <title>High frequency of phylogenetically diverse reductive dehalogenase-homologous genes in deep subseafloor sedimentary metagenomes.</title>
        <authorList>
            <person name="Kawai M."/>
            <person name="Futagami T."/>
            <person name="Toyoda A."/>
            <person name="Takaki Y."/>
            <person name="Nishi S."/>
            <person name="Hori S."/>
            <person name="Arai W."/>
            <person name="Tsubouchi T."/>
            <person name="Morono Y."/>
            <person name="Uchiyama I."/>
            <person name="Ito T."/>
            <person name="Fujiyama A."/>
            <person name="Inagaki F."/>
            <person name="Takami H."/>
        </authorList>
    </citation>
    <scope>NUCLEOTIDE SEQUENCE</scope>
    <source>
        <strain evidence="2">Expedition CK06-06</strain>
    </source>
</reference>
<feature type="domain" description="Transposase IS66 central" evidence="1">
    <location>
        <begin position="3"/>
        <end position="157"/>
    </location>
</feature>
<name>X1Q6G7_9ZZZZ</name>